<evidence type="ECO:0000313" key="2">
    <source>
        <dbReference type="EMBL" id="RHZ74359.1"/>
    </source>
</evidence>
<dbReference type="Gene3D" id="2.70.50.70">
    <property type="match status" value="1"/>
</dbReference>
<reference evidence="2 3" key="1">
    <citation type="submission" date="2018-08" db="EMBL/GenBank/DDBJ databases">
        <title>Genome and evolution of the arbuscular mycorrhizal fungus Diversispora epigaea (formerly Glomus versiforme) and its bacterial endosymbionts.</title>
        <authorList>
            <person name="Sun X."/>
            <person name="Fei Z."/>
            <person name="Harrison M."/>
        </authorList>
    </citation>
    <scope>NUCLEOTIDE SEQUENCE [LARGE SCALE GENOMIC DNA]</scope>
    <source>
        <strain evidence="2 3">IT104</strain>
    </source>
</reference>
<feature type="chain" id="PRO_5017308855" description="Chitin-binding type-4 domain-containing protein" evidence="1">
    <location>
        <begin position="20"/>
        <end position="292"/>
    </location>
</feature>
<name>A0A397IEN7_9GLOM</name>
<dbReference type="PANTHER" id="PTHR36182">
    <property type="entry name" value="PROTEIN, PUTATIVE (AFU_ORTHOLOGUE AFUA_6G10930)-RELATED"/>
    <property type="match status" value="1"/>
</dbReference>
<proteinExistence type="predicted"/>
<organism evidence="2 3">
    <name type="scientific">Diversispora epigaea</name>
    <dbReference type="NCBI Taxonomy" id="1348612"/>
    <lineage>
        <taxon>Eukaryota</taxon>
        <taxon>Fungi</taxon>
        <taxon>Fungi incertae sedis</taxon>
        <taxon>Mucoromycota</taxon>
        <taxon>Glomeromycotina</taxon>
        <taxon>Glomeromycetes</taxon>
        <taxon>Diversisporales</taxon>
        <taxon>Diversisporaceae</taxon>
        <taxon>Diversispora</taxon>
    </lineage>
</organism>
<evidence type="ECO:0000313" key="3">
    <source>
        <dbReference type="Proteomes" id="UP000266861"/>
    </source>
</evidence>
<dbReference type="Proteomes" id="UP000266861">
    <property type="component" value="Unassembled WGS sequence"/>
</dbReference>
<feature type="signal peptide" evidence="1">
    <location>
        <begin position="1"/>
        <end position="19"/>
    </location>
</feature>
<dbReference type="EMBL" id="PQFF01000208">
    <property type="protein sequence ID" value="RHZ74359.1"/>
    <property type="molecule type" value="Genomic_DNA"/>
</dbReference>
<protein>
    <recommendedName>
        <fullName evidence="4">Chitin-binding type-4 domain-containing protein</fullName>
    </recommendedName>
</protein>
<evidence type="ECO:0000256" key="1">
    <source>
        <dbReference type="SAM" id="SignalP"/>
    </source>
</evidence>
<keyword evidence="1" id="KW-0732">Signal</keyword>
<dbReference type="AlphaFoldDB" id="A0A397IEN7"/>
<dbReference type="STRING" id="1348612.A0A397IEN7"/>
<comment type="caution">
    <text evidence="2">The sequence shown here is derived from an EMBL/GenBank/DDBJ whole genome shotgun (WGS) entry which is preliminary data.</text>
</comment>
<accession>A0A397IEN7</accession>
<keyword evidence="3" id="KW-1185">Reference proteome</keyword>
<dbReference type="OrthoDB" id="2342176at2759"/>
<dbReference type="PANTHER" id="PTHR36182:SF1">
    <property type="entry name" value="PROTEIN, PUTATIVE (AFU_ORTHOLOGUE AFUA_6G10930)-RELATED"/>
    <property type="match status" value="1"/>
</dbReference>
<gene>
    <name evidence="2" type="ORF">Glove_225g55</name>
</gene>
<evidence type="ECO:0008006" key="4">
    <source>
        <dbReference type="Google" id="ProtNLM"/>
    </source>
</evidence>
<sequence>MKFLTSLFLLASLIYSVSAHSSMSYPLPRGHPLNPNAPVKDYNCITAPLNGGVTCAPKPFPCGGYPVDTQFGTVLNAGEIFEVKFYNPGAPNPVPSSNQGRHNGGLCEFALSYDAGQTWTKIATYHKTCPDVFFGWKVKIPENAPSCTKLGQCIFSWSWINAVGNRELYQNCADVKIIGKSTTPLPKIDITKANLPMFPNTITPEGDPANTGNAKGSGPLASDVEANLKPFSTTNTQSIPPPKKPKCVNGAFKCKNSKKSPIYTICKNGKNVTLKCPGTLVCDQKKKKCSYK</sequence>